<evidence type="ECO:0000313" key="2">
    <source>
        <dbReference type="EMBL" id="OGJ01107.1"/>
    </source>
</evidence>
<keyword evidence="1" id="KW-0472">Membrane</keyword>
<feature type="transmembrane region" description="Helical" evidence="1">
    <location>
        <begin position="129"/>
        <end position="146"/>
    </location>
</feature>
<accession>A0A1F6Y401</accession>
<comment type="caution">
    <text evidence="2">The sequence shown here is derived from an EMBL/GenBank/DDBJ whole genome shotgun (WGS) entry which is preliminary data.</text>
</comment>
<keyword evidence="1" id="KW-0812">Transmembrane</keyword>
<dbReference type="AlphaFoldDB" id="A0A1F6Y401"/>
<feature type="transmembrane region" description="Helical" evidence="1">
    <location>
        <begin position="89"/>
        <end position="109"/>
    </location>
</feature>
<dbReference type="EMBL" id="MFVL01000023">
    <property type="protein sequence ID" value="OGJ01107.1"/>
    <property type="molecule type" value="Genomic_DNA"/>
</dbReference>
<organism evidence="2 3">
    <name type="scientific">Candidatus Nomurabacteria bacterium RIFCSPLOWO2_02_FULL_40_67</name>
    <dbReference type="NCBI Taxonomy" id="1801787"/>
    <lineage>
        <taxon>Bacteria</taxon>
        <taxon>Candidatus Nomuraibacteriota</taxon>
    </lineage>
</organism>
<keyword evidence="1" id="KW-1133">Transmembrane helix</keyword>
<sequence length="188" mass="19790">MKKYLPYILILIIIAGFSSPLLKTYASDLKPGEPCIDSNGKPVSNEGSAVNAPCGRYVLLAPLPGISSFNPASDGGNSQNTKLGEYLNLMIKIFIGLAAVLSVIMIVVGGLEVMTSELAHTKEDGKHRITGAILGLLIALGSWALLNTINPDLLKSDINPPDIDIPAPVVQPTTPVAPEPIVPLPFSI</sequence>
<evidence type="ECO:0000313" key="3">
    <source>
        <dbReference type="Proteomes" id="UP000177693"/>
    </source>
</evidence>
<gene>
    <name evidence="2" type="ORF">A3I23_02355</name>
</gene>
<reference evidence="2 3" key="1">
    <citation type="journal article" date="2016" name="Nat. Commun.">
        <title>Thousands of microbial genomes shed light on interconnected biogeochemical processes in an aquifer system.</title>
        <authorList>
            <person name="Anantharaman K."/>
            <person name="Brown C.T."/>
            <person name="Hug L.A."/>
            <person name="Sharon I."/>
            <person name="Castelle C.J."/>
            <person name="Probst A.J."/>
            <person name="Thomas B.C."/>
            <person name="Singh A."/>
            <person name="Wilkins M.J."/>
            <person name="Karaoz U."/>
            <person name="Brodie E.L."/>
            <person name="Williams K.H."/>
            <person name="Hubbard S.S."/>
            <person name="Banfield J.F."/>
        </authorList>
    </citation>
    <scope>NUCLEOTIDE SEQUENCE [LARGE SCALE GENOMIC DNA]</scope>
</reference>
<evidence type="ECO:0000256" key="1">
    <source>
        <dbReference type="SAM" id="Phobius"/>
    </source>
</evidence>
<proteinExistence type="predicted"/>
<name>A0A1F6Y401_9BACT</name>
<protein>
    <submittedName>
        <fullName evidence="2">Uncharacterized protein</fullName>
    </submittedName>
</protein>
<dbReference type="Proteomes" id="UP000177693">
    <property type="component" value="Unassembled WGS sequence"/>
</dbReference>
<feature type="transmembrane region" description="Helical" evidence="1">
    <location>
        <begin position="6"/>
        <end position="22"/>
    </location>
</feature>